<dbReference type="InterPro" id="IPR018094">
    <property type="entry name" value="Thymidylate_kinase"/>
</dbReference>
<evidence type="ECO:0000313" key="14">
    <source>
        <dbReference type="Proteomes" id="UP000034681"/>
    </source>
</evidence>
<evidence type="ECO:0000256" key="11">
    <source>
        <dbReference type="HAMAP-Rule" id="MF_00165"/>
    </source>
</evidence>
<keyword evidence="8 11" id="KW-0067">ATP-binding</keyword>
<dbReference type="Pfam" id="PF02223">
    <property type="entry name" value="Thymidylate_kin"/>
    <property type="match status" value="1"/>
</dbReference>
<accession>A0A0M2Q359</accession>
<keyword evidence="4 11" id="KW-0808">Transferase</keyword>
<dbReference type="InterPro" id="IPR027417">
    <property type="entry name" value="P-loop_NTPase"/>
</dbReference>
<comment type="similarity">
    <text evidence="1 11">Belongs to the thymidylate kinase family.</text>
</comment>
<sequence length="228" mass="25572">MPGRFIVLEGGDGCGKTTQIQYLQHWLRQSGWLPPGRSLWLTKEPGGTELGRTLRSLLLDPQALGEALADQGELFLYGADRAQHVQTLLRPWLEQGDWVLCDRYVGSTVAYQGYGRGLDLGLIQQINDLATGGLEADLTLWLDVEVSQCWQRLQGRGQADRMEAAQGDFAHRVRRGFLDLAAQYPDSWVRIDGEGREAIVAQRIQQVVQRWLESKARLQSHPDNPEPG</sequence>
<evidence type="ECO:0000256" key="10">
    <source>
        <dbReference type="ARBA" id="ARBA00057735"/>
    </source>
</evidence>
<dbReference type="InterPro" id="IPR018095">
    <property type="entry name" value="Thymidylate_kin_CS"/>
</dbReference>
<evidence type="ECO:0000256" key="2">
    <source>
        <dbReference type="ARBA" id="ARBA00012980"/>
    </source>
</evidence>
<dbReference type="EMBL" id="AJTX02000002">
    <property type="protein sequence ID" value="KKJ01698.1"/>
    <property type="molecule type" value="Genomic_DNA"/>
</dbReference>
<proteinExistence type="inferred from homology"/>
<evidence type="ECO:0000256" key="3">
    <source>
        <dbReference type="ARBA" id="ARBA00017144"/>
    </source>
</evidence>
<dbReference type="Proteomes" id="UP000034681">
    <property type="component" value="Unassembled WGS sequence"/>
</dbReference>
<dbReference type="GO" id="GO:0006235">
    <property type="term" value="P:dTTP biosynthetic process"/>
    <property type="evidence" value="ECO:0007669"/>
    <property type="project" value="UniProtKB-UniRule"/>
</dbReference>
<evidence type="ECO:0000256" key="9">
    <source>
        <dbReference type="ARBA" id="ARBA00048743"/>
    </source>
</evidence>
<comment type="function">
    <text evidence="10 11">Phosphorylation of dTMP to form dTDP in both de novo and salvage pathways of dTTP synthesis.</text>
</comment>
<dbReference type="GO" id="GO:0005829">
    <property type="term" value="C:cytosol"/>
    <property type="evidence" value="ECO:0007669"/>
    <property type="project" value="TreeGrafter"/>
</dbReference>
<dbReference type="GO" id="GO:0004798">
    <property type="term" value="F:dTMP kinase activity"/>
    <property type="evidence" value="ECO:0007669"/>
    <property type="project" value="UniProtKB-UniRule"/>
</dbReference>
<dbReference type="STRING" id="317619.GCA_000332315_04065"/>
<comment type="catalytic activity">
    <reaction evidence="9 11">
        <text>dTMP + ATP = dTDP + ADP</text>
        <dbReference type="Rhea" id="RHEA:13517"/>
        <dbReference type="ChEBI" id="CHEBI:30616"/>
        <dbReference type="ChEBI" id="CHEBI:58369"/>
        <dbReference type="ChEBI" id="CHEBI:63528"/>
        <dbReference type="ChEBI" id="CHEBI:456216"/>
        <dbReference type="EC" id="2.7.4.9"/>
    </reaction>
</comment>
<keyword evidence="14" id="KW-1185">Reference proteome</keyword>
<feature type="domain" description="Thymidylate kinase-like" evidence="12">
    <location>
        <begin position="8"/>
        <end position="204"/>
    </location>
</feature>
<dbReference type="AlphaFoldDB" id="A0A0M2Q359"/>
<dbReference type="PANTHER" id="PTHR10344:SF4">
    <property type="entry name" value="UMP-CMP KINASE 2, MITOCHONDRIAL"/>
    <property type="match status" value="1"/>
</dbReference>
<evidence type="ECO:0000256" key="1">
    <source>
        <dbReference type="ARBA" id="ARBA00009776"/>
    </source>
</evidence>
<dbReference type="RefSeq" id="WP_026099818.1">
    <property type="nucleotide sequence ID" value="NZ_KB235941.1"/>
</dbReference>
<evidence type="ECO:0000256" key="6">
    <source>
        <dbReference type="ARBA" id="ARBA00022741"/>
    </source>
</evidence>
<keyword evidence="7 11" id="KW-0418">Kinase</keyword>
<evidence type="ECO:0000256" key="8">
    <source>
        <dbReference type="ARBA" id="ARBA00022840"/>
    </source>
</evidence>
<dbReference type="EC" id="2.7.4.9" evidence="2 11"/>
<dbReference type="PROSITE" id="PS01331">
    <property type="entry name" value="THYMIDYLATE_KINASE"/>
    <property type="match status" value="1"/>
</dbReference>
<dbReference type="eggNOG" id="COG0125">
    <property type="taxonomic scope" value="Bacteria"/>
</dbReference>
<organism evidence="13 14">
    <name type="scientific">Prochlorothrix hollandica PCC 9006 = CALU 1027</name>
    <dbReference type="NCBI Taxonomy" id="317619"/>
    <lineage>
        <taxon>Bacteria</taxon>
        <taxon>Bacillati</taxon>
        <taxon>Cyanobacteriota</taxon>
        <taxon>Cyanophyceae</taxon>
        <taxon>Prochlorotrichales</taxon>
        <taxon>Prochlorotrichaceae</taxon>
        <taxon>Prochlorothrix</taxon>
    </lineage>
</organism>
<feature type="binding site" evidence="11">
    <location>
        <begin position="10"/>
        <end position="17"/>
    </location>
    <ligand>
        <name>ATP</name>
        <dbReference type="ChEBI" id="CHEBI:30616"/>
    </ligand>
</feature>
<dbReference type="HAMAP" id="MF_00165">
    <property type="entry name" value="Thymidylate_kinase"/>
    <property type="match status" value="1"/>
</dbReference>
<evidence type="ECO:0000256" key="5">
    <source>
        <dbReference type="ARBA" id="ARBA00022727"/>
    </source>
</evidence>
<dbReference type="GO" id="GO:0005524">
    <property type="term" value="F:ATP binding"/>
    <property type="evidence" value="ECO:0007669"/>
    <property type="project" value="UniProtKB-UniRule"/>
</dbReference>
<protein>
    <recommendedName>
        <fullName evidence="3 11">Thymidylate kinase</fullName>
        <ecNumber evidence="2 11">2.7.4.9</ecNumber>
    </recommendedName>
    <alternativeName>
        <fullName evidence="11">dTMP kinase</fullName>
    </alternativeName>
</protein>
<dbReference type="InterPro" id="IPR039430">
    <property type="entry name" value="Thymidylate_kin-like_dom"/>
</dbReference>
<dbReference type="Gene3D" id="3.40.50.300">
    <property type="entry name" value="P-loop containing nucleotide triphosphate hydrolases"/>
    <property type="match status" value="1"/>
</dbReference>
<evidence type="ECO:0000256" key="4">
    <source>
        <dbReference type="ARBA" id="ARBA00022679"/>
    </source>
</evidence>
<gene>
    <name evidence="11" type="primary">tmk</name>
    <name evidence="13" type="ORF">PROH_03930</name>
</gene>
<dbReference type="GO" id="GO:0006227">
    <property type="term" value="P:dUDP biosynthetic process"/>
    <property type="evidence" value="ECO:0007669"/>
    <property type="project" value="TreeGrafter"/>
</dbReference>
<dbReference type="NCBIfam" id="TIGR00041">
    <property type="entry name" value="DTMP_kinase"/>
    <property type="match status" value="1"/>
</dbReference>
<evidence type="ECO:0000259" key="12">
    <source>
        <dbReference type="Pfam" id="PF02223"/>
    </source>
</evidence>
<dbReference type="PANTHER" id="PTHR10344">
    <property type="entry name" value="THYMIDYLATE KINASE"/>
    <property type="match status" value="1"/>
</dbReference>
<reference evidence="13" key="1">
    <citation type="submission" date="2012-04" db="EMBL/GenBank/DDBJ databases">
        <authorList>
            <person name="Borisov I.G."/>
            <person name="Ivanikova N.V."/>
            <person name="Pinevich A.V."/>
        </authorList>
    </citation>
    <scope>NUCLEOTIDE SEQUENCE</scope>
    <source>
        <strain evidence="13">CALU 1027</strain>
    </source>
</reference>
<keyword evidence="6 11" id="KW-0547">Nucleotide-binding</keyword>
<dbReference type="OrthoDB" id="9774907at2"/>
<evidence type="ECO:0000313" key="13">
    <source>
        <dbReference type="EMBL" id="KKJ01698.1"/>
    </source>
</evidence>
<evidence type="ECO:0000256" key="7">
    <source>
        <dbReference type="ARBA" id="ARBA00022777"/>
    </source>
</evidence>
<dbReference type="FunFam" id="3.40.50.300:FF:000225">
    <property type="entry name" value="Thymidylate kinase"/>
    <property type="match status" value="1"/>
</dbReference>
<dbReference type="SUPFAM" id="SSF52540">
    <property type="entry name" value="P-loop containing nucleoside triphosphate hydrolases"/>
    <property type="match status" value="1"/>
</dbReference>
<dbReference type="CDD" id="cd01672">
    <property type="entry name" value="TMPK"/>
    <property type="match status" value="1"/>
</dbReference>
<dbReference type="GO" id="GO:0006233">
    <property type="term" value="P:dTDP biosynthetic process"/>
    <property type="evidence" value="ECO:0007669"/>
    <property type="project" value="InterPro"/>
</dbReference>
<comment type="caution">
    <text evidence="13">The sequence shown here is derived from an EMBL/GenBank/DDBJ whole genome shotgun (WGS) entry which is preliminary data.</text>
</comment>
<keyword evidence="5 11" id="KW-0545">Nucleotide biosynthesis</keyword>
<name>A0A0M2Q359_PROHO</name>